<dbReference type="Proteomes" id="UP001473424">
    <property type="component" value="Chromosome"/>
</dbReference>
<evidence type="ECO:0000313" key="1">
    <source>
        <dbReference type="EMBL" id="BET38817.1"/>
    </source>
</evidence>
<sequence length="60" mass="7343">MSNDKETILRKILIFNNNFDLQQNTSLNINENLSKFYQNNKIPAFLLRNKKNWWILFRIL</sequence>
<evidence type="ECO:0000313" key="2">
    <source>
        <dbReference type="Proteomes" id="UP001473424"/>
    </source>
</evidence>
<dbReference type="RefSeq" id="WP_353305750.1">
    <property type="nucleotide sequence ID" value="NZ_AP028955.1"/>
</dbReference>
<proteinExistence type="predicted"/>
<accession>A0ABM8JNK9</accession>
<dbReference type="EMBL" id="AP028955">
    <property type="protein sequence ID" value="BET38817.1"/>
    <property type="molecule type" value="Genomic_DNA"/>
</dbReference>
<organism evidence="1 2">
    <name type="scientific">Spiroplasma ixodetis</name>
    <dbReference type="NCBI Taxonomy" id="2141"/>
    <lineage>
        <taxon>Bacteria</taxon>
        <taxon>Bacillati</taxon>
        <taxon>Mycoplasmatota</taxon>
        <taxon>Mollicutes</taxon>
        <taxon>Entomoplasmatales</taxon>
        <taxon>Spiroplasmataceae</taxon>
        <taxon>Spiroplasma</taxon>
    </lineage>
</organism>
<name>A0ABM8JNK9_9MOLU</name>
<protein>
    <submittedName>
        <fullName evidence="1">Uncharacterized protein</fullName>
    </submittedName>
</protein>
<keyword evidence="2" id="KW-1185">Reference proteome</keyword>
<reference evidence="2" key="1">
    <citation type="journal article" date="2024" name="FEMS Microbiol. Lett.">
        <title>Genomic insights into Spiroplasma endosymbionts that induce male-killing and protective phenotypes in the pea aphid.</title>
        <authorList>
            <person name="Arai H."/>
            <person name="Legeai F."/>
            <person name="Kageyama D."/>
            <person name="Sugio A."/>
            <person name="Simon J.C."/>
        </authorList>
    </citation>
    <scope>NUCLEOTIDE SEQUENCE [LARGE SCALE GENOMIC DNA]</scope>
    <source>
        <strain evidence="2">sAp269</strain>
    </source>
</reference>
<gene>
    <name evidence="1" type="ORF">SAP269_14060</name>
</gene>